<evidence type="ECO:0000256" key="7">
    <source>
        <dbReference type="SAM" id="Coils"/>
    </source>
</evidence>
<organism evidence="10">
    <name type="scientific">Timema shepardi</name>
    <name type="common">Walking stick</name>
    <dbReference type="NCBI Taxonomy" id="629360"/>
    <lineage>
        <taxon>Eukaryota</taxon>
        <taxon>Metazoa</taxon>
        <taxon>Ecdysozoa</taxon>
        <taxon>Arthropoda</taxon>
        <taxon>Hexapoda</taxon>
        <taxon>Insecta</taxon>
        <taxon>Pterygota</taxon>
        <taxon>Neoptera</taxon>
        <taxon>Polyneoptera</taxon>
        <taxon>Phasmatodea</taxon>
        <taxon>Timematodea</taxon>
        <taxon>Timematoidea</taxon>
        <taxon>Timematidae</taxon>
        <taxon>Timema</taxon>
    </lineage>
</organism>
<evidence type="ECO:0000313" key="10">
    <source>
        <dbReference type="EMBL" id="CAD7256524.1"/>
    </source>
</evidence>
<evidence type="ECO:0000256" key="5">
    <source>
        <dbReference type="ARBA" id="ARBA00023054"/>
    </source>
</evidence>
<feature type="domain" description="Transforming acidic coiled-coil-containing protein C-terminal" evidence="9">
    <location>
        <begin position="1212"/>
        <end position="1409"/>
    </location>
</feature>
<comment type="similarity">
    <text evidence="2">Belongs to the TACC family.</text>
</comment>
<feature type="region of interest" description="Disordered" evidence="8">
    <location>
        <begin position="169"/>
        <end position="191"/>
    </location>
</feature>
<dbReference type="GO" id="GO:0007052">
    <property type="term" value="P:mitotic spindle organization"/>
    <property type="evidence" value="ECO:0007669"/>
    <property type="project" value="InterPro"/>
</dbReference>
<feature type="compositionally biased region" description="Basic and acidic residues" evidence="8">
    <location>
        <begin position="959"/>
        <end position="970"/>
    </location>
</feature>
<evidence type="ECO:0000259" key="9">
    <source>
        <dbReference type="Pfam" id="PF05010"/>
    </source>
</evidence>
<gene>
    <name evidence="10" type="ORF">TSIB3V08_LOCUS804</name>
</gene>
<keyword evidence="6" id="KW-0206">Cytoskeleton</keyword>
<dbReference type="EMBL" id="OC000208">
    <property type="protein sequence ID" value="CAD7256524.1"/>
    <property type="molecule type" value="Genomic_DNA"/>
</dbReference>
<reference evidence="10" key="1">
    <citation type="submission" date="2020-11" db="EMBL/GenBank/DDBJ databases">
        <authorList>
            <person name="Tran Van P."/>
        </authorList>
    </citation>
    <scope>NUCLEOTIDE SEQUENCE</scope>
</reference>
<evidence type="ECO:0000256" key="3">
    <source>
        <dbReference type="ARBA" id="ARBA00022490"/>
    </source>
</evidence>
<feature type="compositionally biased region" description="Polar residues" evidence="8">
    <location>
        <begin position="398"/>
        <end position="417"/>
    </location>
</feature>
<evidence type="ECO:0000256" key="8">
    <source>
        <dbReference type="SAM" id="MobiDB-lite"/>
    </source>
</evidence>
<dbReference type="GO" id="GO:0007097">
    <property type="term" value="P:nuclear migration"/>
    <property type="evidence" value="ECO:0007669"/>
    <property type="project" value="TreeGrafter"/>
</dbReference>
<dbReference type="Pfam" id="PF05010">
    <property type="entry name" value="TACC_C"/>
    <property type="match status" value="1"/>
</dbReference>
<evidence type="ECO:0000256" key="2">
    <source>
        <dbReference type="ARBA" id="ARBA00009423"/>
    </source>
</evidence>
<proteinExistence type="inferred from homology"/>
<evidence type="ECO:0000256" key="6">
    <source>
        <dbReference type="ARBA" id="ARBA00023212"/>
    </source>
</evidence>
<protein>
    <recommendedName>
        <fullName evidence="9">Transforming acidic coiled-coil-containing protein C-terminal domain-containing protein</fullName>
    </recommendedName>
</protein>
<dbReference type="GO" id="GO:0005856">
    <property type="term" value="C:cytoskeleton"/>
    <property type="evidence" value="ECO:0007669"/>
    <property type="project" value="UniProtKB-SubCell"/>
</dbReference>
<dbReference type="Gene3D" id="1.20.5.1700">
    <property type="match status" value="1"/>
</dbReference>
<accession>A0A7R9ALP8</accession>
<dbReference type="FunFam" id="1.20.5.1700:FF:000001">
    <property type="entry name" value="Transforming acidic coiled-coil-containing protein 1 isoform 2"/>
    <property type="match status" value="1"/>
</dbReference>
<dbReference type="InterPro" id="IPR007707">
    <property type="entry name" value="TACC_C"/>
</dbReference>
<name>A0A7R9ALP8_TIMSH</name>
<feature type="compositionally biased region" description="Polar residues" evidence="8">
    <location>
        <begin position="928"/>
        <end position="937"/>
    </location>
</feature>
<keyword evidence="5 7" id="KW-0175">Coiled coil</keyword>
<comment type="subcellular location">
    <subcellularLocation>
        <location evidence="1">Cytoplasm</location>
        <location evidence="1">Cytoskeleton</location>
    </subcellularLocation>
</comment>
<feature type="compositionally biased region" description="Acidic residues" evidence="8">
    <location>
        <begin position="175"/>
        <end position="186"/>
    </location>
</feature>
<sequence>MLGRVRSSCCDVPIVGGCVRGAGRRKSRAMDFFSKLLHMKPAKGRKLANALVVLSCSTVEDGEIEVRISSGERSSSTATTPTATTVPSVPLSTVYKQEEHETNVQFAREFVVQLVETVPRKSEKVTSPGPKEIDKQERVSLTSVAVSEVSFQSVDTSLLPDLLQPEAVYKRQTDTDTDTTEYESAAETDPLSGSITEDLLVSFQEGSIGASPAGHIVGVHKTDSSISLSFDDPDVPHDSSSPLDVSGLCVGLGQLCLDTSSKGSASCADETLVDITLDSVVDVSCKSVDLLSAEKTPVRASAHDPLLDLAVCPNISKVTAAESPIGQTGLPSLPLITVISVSPVTQNELTSNKEGAGYVNTEHVSIINGILPHDEKLESHLCHSLISEESLPPVSDILSPTSKQSKSCVHSSPPDNTGTKVVKSPLWEYEVVGSLPIKELETLGTLESFVNENEPLVESPVNDKEPLEESPVNENEPLVESPVNDKEPLEESPVNENEPLVESPVNNKEPLEESPVNENEPLVESPLNKVPEELSLNEIPEELPLNEIPEELPVNEVPEELPVNEVPEELPVNEVPEELPVNEVALESPGKGILVKTPIKENPTALIVHSLQTVETESPVKLTHSFQTANSDSFCDSTHLEGYLPTKDKTNLFDIPAVAHESDLDIQPNHLKESLELVKETRSLSSETFNIVQESPIKSLECDLFSNQTFVSNINTESLNTTYSSNSSIHDAVTKNLNQLTNSVVSDLAQFKGGDIKDDTIAPVVENSPVRDIFSLKKEQSESGLRELYEVCDLQQKSLELGDDKFVNASDFFSNENAGIPHEPVSRDLNKVFTSSEYPWQETVAEEAKRVSLDFLTASRKADVSNLSESDNSSSFNTTAGVMENTRVSNSVEKVNPFVGQSSLRHSPPAAARTASPLRGSRGLSPAKKTTGSNSSVDLVGAESPRARAKVSSSSSAKELGHADAVDPFKPRSRLTNTPPKDHILSSGDSSIISQAVQAAKVEAGSDSPKSTINSEINLSEAGPEIAEDANLKENNVFKDPSEFDFLSSLGSTQPSNRNARLDSLYVKFDPLVGSATTTDENIVLPPAIVANNRVVSNGNSYPDSRVKTELLQAQNSPHGPNPALIYVEKLISLSPSPKNKAAANLSPVVTPEPKVEVKIEHPSPVVRQILQTSKEELVELTQNQTDTMTEELYILRELLNKQDQAYEAKMAEKEAELALMQDKLKEADERIIRMSKKMTERTQGQQQMSMILDEYEKTISRMVADKEQEQRTHDAKMAALLQEKTEAKEHLDNLEIAFSDIHKKYEKCKDMLEGLRKNEEILRSSLAEHQATLHAQEQKYDALKNHAMMQLERANTELDAIKRSHAAEVSKFNAMLKKAEVKTSSLEESLEQKIKENQELASICDELISKVGSSGD</sequence>
<keyword evidence="4" id="KW-0597">Phosphoprotein</keyword>
<feature type="region of interest" description="Disordered" evidence="8">
    <location>
        <begin position="900"/>
        <end position="988"/>
    </location>
</feature>
<evidence type="ECO:0000256" key="1">
    <source>
        <dbReference type="ARBA" id="ARBA00004245"/>
    </source>
</evidence>
<dbReference type="PANTHER" id="PTHR13924">
    <property type="entry name" value="TRANSFORMING ACIDIC COILED-COIL CONTAINING PROTEIN 1/2"/>
    <property type="match status" value="1"/>
</dbReference>
<dbReference type="PANTHER" id="PTHR13924:SF10">
    <property type="entry name" value="TRANSFORMING ACIDIC COILED-COIL PROTEIN, ISOFORM K"/>
    <property type="match status" value="1"/>
</dbReference>
<feature type="region of interest" description="Disordered" evidence="8">
    <location>
        <begin position="393"/>
        <end position="417"/>
    </location>
</feature>
<evidence type="ECO:0000256" key="4">
    <source>
        <dbReference type="ARBA" id="ARBA00022553"/>
    </source>
</evidence>
<keyword evidence="3" id="KW-0963">Cytoplasm</keyword>
<dbReference type="InterPro" id="IPR039915">
    <property type="entry name" value="TACC"/>
</dbReference>
<dbReference type="GO" id="GO:0005737">
    <property type="term" value="C:cytoplasm"/>
    <property type="evidence" value="ECO:0007669"/>
    <property type="project" value="TreeGrafter"/>
</dbReference>
<feature type="coiled-coil region" evidence="7">
    <location>
        <begin position="1327"/>
        <end position="1397"/>
    </location>
</feature>
<feature type="region of interest" description="Disordered" evidence="8">
    <location>
        <begin position="454"/>
        <end position="523"/>
    </location>
</feature>
<feature type="coiled-coil region" evidence="7">
    <location>
        <begin position="1197"/>
        <end position="1298"/>
    </location>
</feature>